<keyword evidence="2" id="KW-1185">Reference proteome</keyword>
<proteinExistence type="predicted"/>
<organism evidence="1 2">
    <name type="scientific">Carya illinoinensis</name>
    <name type="common">Pecan</name>
    <dbReference type="NCBI Taxonomy" id="32201"/>
    <lineage>
        <taxon>Eukaryota</taxon>
        <taxon>Viridiplantae</taxon>
        <taxon>Streptophyta</taxon>
        <taxon>Embryophyta</taxon>
        <taxon>Tracheophyta</taxon>
        <taxon>Spermatophyta</taxon>
        <taxon>Magnoliopsida</taxon>
        <taxon>eudicotyledons</taxon>
        <taxon>Gunneridae</taxon>
        <taxon>Pentapetalae</taxon>
        <taxon>rosids</taxon>
        <taxon>fabids</taxon>
        <taxon>Fagales</taxon>
        <taxon>Juglandaceae</taxon>
        <taxon>Carya</taxon>
    </lineage>
</organism>
<dbReference type="AlphaFoldDB" id="A0A8T1PXE2"/>
<protein>
    <submittedName>
        <fullName evidence="1">Uncharacterized protein</fullName>
    </submittedName>
</protein>
<name>A0A8T1PXE2_CARIL</name>
<dbReference type="EMBL" id="CM031815">
    <property type="protein sequence ID" value="KAG6646878.1"/>
    <property type="molecule type" value="Genomic_DNA"/>
</dbReference>
<reference evidence="1" key="1">
    <citation type="submission" date="2020-12" db="EMBL/GenBank/DDBJ databases">
        <title>WGS assembly of Carya illinoinensis cv. Pawnee.</title>
        <authorList>
            <person name="Platts A."/>
            <person name="Shu S."/>
            <person name="Wright S."/>
            <person name="Barry K."/>
            <person name="Edger P."/>
            <person name="Pires J.C."/>
            <person name="Schmutz J."/>
        </authorList>
    </citation>
    <scope>NUCLEOTIDE SEQUENCE</scope>
    <source>
        <tissue evidence="1">Leaf</tissue>
    </source>
</reference>
<dbReference type="Proteomes" id="UP000811609">
    <property type="component" value="Chromosome 7"/>
</dbReference>
<comment type="caution">
    <text evidence="1">The sequence shown here is derived from an EMBL/GenBank/DDBJ whole genome shotgun (WGS) entry which is preliminary data.</text>
</comment>
<gene>
    <name evidence="1" type="ORF">CIPAW_07G038800</name>
</gene>
<accession>A0A8T1PXE2</accession>
<evidence type="ECO:0000313" key="2">
    <source>
        <dbReference type="Proteomes" id="UP000811609"/>
    </source>
</evidence>
<evidence type="ECO:0000313" key="1">
    <source>
        <dbReference type="EMBL" id="KAG6646878.1"/>
    </source>
</evidence>
<sequence length="69" mass="8357">MSLMERKVWMSTFNKKRRKHDRLSLRLKRNTVKMLRGMVMFGPLQSVGHTLQAWHWFGGMKLSNIRKKR</sequence>